<sequence length="69" mass="7829">MGVALTGVASFCIYALFTKNDVMLNHHSKIPPWEKSIDEVNPKLLNLHSLQKLDPEVRKLKEEINQKSA</sequence>
<evidence type="ECO:0000313" key="2">
    <source>
        <dbReference type="Proteomes" id="UP001234178"/>
    </source>
</evidence>
<keyword evidence="2" id="KW-1185">Reference proteome</keyword>
<name>A0ABQ9Z6Z7_9CRUS</name>
<proteinExistence type="predicted"/>
<evidence type="ECO:0008006" key="3">
    <source>
        <dbReference type="Google" id="ProtNLM"/>
    </source>
</evidence>
<dbReference type="EMBL" id="JAOYFB010000002">
    <property type="protein sequence ID" value="KAK4008672.1"/>
    <property type="molecule type" value="Genomic_DNA"/>
</dbReference>
<dbReference type="InterPro" id="IPR010530">
    <property type="entry name" value="B12D"/>
</dbReference>
<accession>A0ABQ9Z6Z7</accession>
<dbReference type="Pfam" id="PF06522">
    <property type="entry name" value="B12D"/>
    <property type="match status" value="1"/>
</dbReference>
<comment type="caution">
    <text evidence="1">The sequence shown here is derived from an EMBL/GenBank/DDBJ whole genome shotgun (WGS) entry which is preliminary data.</text>
</comment>
<evidence type="ECO:0000313" key="1">
    <source>
        <dbReference type="EMBL" id="KAK4008672.1"/>
    </source>
</evidence>
<dbReference type="Proteomes" id="UP001234178">
    <property type="component" value="Unassembled WGS sequence"/>
</dbReference>
<protein>
    <recommendedName>
        <fullName evidence="3">Normal mucosa of esophagus-specific gene 1 protein</fullName>
    </recommendedName>
</protein>
<reference evidence="1 2" key="1">
    <citation type="journal article" date="2023" name="Nucleic Acids Res.">
        <title>The hologenome of Daphnia magna reveals possible DNA methylation and microbiome-mediated evolution of the host genome.</title>
        <authorList>
            <person name="Chaturvedi A."/>
            <person name="Li X."/>
            <person name="Dhandapani V."/>
            <person name="Marshall H."/>
            <person name="Kissane S."/>
            <person name="Cuenca-Cambronero M."/>
            <person name="Asole G."/>
            <person name="Calvet F."/>
            <person name="Ruiz-Romero M."/>
            <person name="Marangio P."/>
            <person name="Guigo R."/>
            <person name="Rago D."/>
            <person name="Mirbahai L."/>
            <person name="Eastwood N."/>
            <person name="Colbourne J.K."/>
            <person name="Zhou J."/>
            <person name="Mallon E."/>
            <person name="Orsini L."/>
        </authorList>
    </citation>
    <scope>NUCLEOTIDE SEQUENCE [LARGE SCALE GENOMIC DNA]</scope>
    <source>
        <strain evidence="1">LRV0_1</strain>
    </source>
</reference>
<organism evidence="1 2">
    <name type="scientific">Daphnia magna</name>
    <dbReference type="NCBI Taxonomy" id="35525"/>
    <lineage>
        <taxon>Eukaryota</taxon>
        <taxon>Metazoa</taxon>
        <taxon>Ecdysozoa</taxon>
        <taxon>Arthropoda</taxon>
        <taxon>Crustacea</taxon>
        <taxon>Branchiopoda</taxon>
        <taxon>Diplostraca</taxon>
        <taxon>Cladocera</taxon>
        <taxon>Anomopoda</taxon>
        <taxon>Daphniidae</taxon>
        <taxon>Daphnia</taxon>
    </lineage>
</organism>
<gene>
    <name evidence="1" type="ORF">OUZ56_013805</name>
</gene>